<dbReference type="GO" id="GO:0034472">
    <property type="term" value="P:snRNA 3'-end processing"/>
    <property type="evidence" value="ECO:0007669"/>
    <property type="project" value="TreeGrafter"/>
</dbReference>
<evidence type="ECO:0008006" key="5">
    <source>
        <dbReference type="Google" id="ProtNLM"/>
    </source>
</evidence>
<keyword evidence="4" id="KW-1185">Reference proteome</keyword>
<dbReference type="OrthoDB" id="1921953at2759"/>
<gene>
    <name evidence="3" type="ORF">Cgig2_023025</name>
</gene>
<dbReference type="PANTHER" id="PTHR13322">
    <property type="entry name" value="C1ORF73 PROTEIN"/>
    <property type="match status" value="1"/>
</dbReference>
<feature type="domain" description="Integrator complex subunit 7-like C-terminal" evidence="1">
    <location>
        <begin position="767"/>
        <end position="934"/>
    </location>
</feature>
<comment type="caution">
    <text evidence="3">The sequence shown here is derived from an EMBL/GenBank/DDBJ whole genome shotgun (WGS) entry which is preliminary data.</text>
</comment>
<dbReference type="Pfam" id="PF24436">
    <property type="entry name" value="INTS7_N"/>
    <property type="match status" value="1"/>
</dbReference>
<dbReference type="Pfam" id="PF22966">
    <property type="entry name" value="INTS7_C_plants"/>
    <property type="match status" value="1"/>
</dbReference>
<dbReference type="InterPro" id="IPR033060">
    <property type="entry name" value="INTS7"/>
</dbReference>
<dbReference type="GO" id="GO:0032039">
    <property type="term" value="C:integrator complex"/>
    <property type="evidence" value="ECO:0007669"/>
    <property type="project" value="InterPro"/>
</dbReference>
<accession>A0A9Q1K8P3</accession>
<dbReference type="Proteomes" id="UP001153076">
    <property type="component" value="Unassembled WGS sequence"/>
</dbReference>
<reference evidence="3" key="1">
    <citation type="submission" date="2022-04" db="EMBL/GenBank/DDBJ databases">
        <title>Carnegiea gigantea Genome sequencing and assembly v2.</title>
        <authorList>
            <person name="Copetti D."/>
            <person name="Sanderson M.J."/>
            <person name="Burquez A."/>
            <person name="Wojciechowski M.F."/>
        </authorList>
    </citation>
    <scope>NUCLEOTIDE SEQUENCE</scope>
    <source>
        <strain evidence="3">SGP5-SGP5p</strain>
        <tissue evidence="3">Aerial part</tissue>
    </source>
</reference>
<dbReference type="AlphaFoldDB" id="A0A9Q1K8P3"/>
<dbReference type="EMBL" id="JAKOGI010000239">
    <property type="protein sequence ID" value="KAJ8438833.1"/>
    <property type="molecule type" value="Genomic_DNA"/>
</dbReference>
<dbReference type="InterPro" id="IPR055195">
    <property type="entry name" value="INTS7_C_plant"/>
</dbReference>
<feature type="domain" description="Integrator complex subunit 7 N-terminal" evidence="2">
    <location>
        <begin position="5"/>
        <end position="319"/>
    </location>
</feature>
<organism evidence="3 4">
    <name type="scientific">Carnegiea gigantea</name>
    <dbReference type="NCBI Taxonomy" id="171969"/>
    <lineage>
        <taxon>Eukaryota</taxon>
        <taxon>Viridiplantae</taxon>
        <taxon>Streptophyta</taxon>
        <taxon>Embryophyta</taxon>
        <taxon>Tracheophyta</taxon>
        <taxon>Spermatophyta</taxon>
        <taxon>Magnoliopsida</taxon>
        <taxon>eudicotyledons</taxon>
        <taxon>Gunneridae</taxon>
        <taxon>Pentapetalae</taxon>
        <taxon>Caryophyllales</taxon>
        <taxon>Cactineae</taxon>
        <taxon>Cactaceae</taxon>
        <taxon>Cactoideae</taxon>
        <taxon>Echinocereeae</taxon>
        <taxon>Carnegiea</taxon>
    </lineage>
</organism>
<evidence type="ECO:0000259" key="2">
    <source>
        <dbReference type="Pfam" id="PF24436"/>
    </source>
</evidence>
<name>A0A9Q1K8P3_9CARY</name>
<dbReference type="PANTHER" id="PTHR13322:SF2">
    <property type="entry name" value="INTEGRATOR COMPLEX SUBUNIT 7"/>
    <property type="match status" value="1"/>
</dbReference>
<evidence type="ECO:0000259" key="1">
    <source>
        <dbReference type="Pfam" id="PF22966"/>
    </source>
</evidence>
<evidence type="ECO:0000313" key="3">
    <source>
        <dbReference type="EMBL" id="KAJ8438833.1"/>
    </source>
</evidence>
<dbReference type="InterPro" id="IPR056516">
    <property type="entry name" value="INTS7_N"/>
</dbReference>
<proteinExistence type="predicted"/>
<evidence type="ECO:0000313" key="4">
    <source>
        <dbReference type="Proteomes" id="UP001153076"/>
    </source>
</evidence>
<sequence length="943" mass="105317">MFDYHSAPQVKASLFAAGCFSEVSDDFGSVFLERLLILMTSPKTLPVLKVAGAQTLSKINYSVLLVIKSYKAGAELVRKFSEEDILAAMLISLTKLSSRTGILISEQIGLLSSFLAAEASLHMRATALRCMVCLVEKAAHFVPISAFAFHTLFKMLDGPKMPLPMRCDVLRIFLEILVYWLPDMQLTDMREFVNLLRYAQGTTQSSFLSERLLAFEILVCMSNKLKGRPEIEFEGNSETFPSGVALAVCDQITRLIGPVSDGTESSAIEQELGSMLRFLLVLVGNQSELGYSILDKLFSITENAVSHTMSLQDSAVHNVVNTTTEDSNFSMRMFMFQIHRFLVAFLEILDDHGAVTYQVVCKLKELVAFVCSSCLVDCSVHTFYALLHSHVSCSSLCAEGKSGFVLGISEMQIHECAANMLAGGDNWYAYRAGKYAACKGVWYVAHMIFQHLETRVQSQFCCQWLKFLVHITYLEKNAQMLVQQAFHSWSRDNDRMDAQLGGYIEKLSQVCDSLSSFDKVFEAMSIQAQTLYFQRWFLALRVKVLLVLVDILKLLDGIRQSGVNDANVGNPLVQKIKYMNEISSKLTRLAEECDLITSSFIEMDSKSVKVMSSFTVSCAMLGFCIRFTNLMVDSLVSKNPTENFGDSWYILVHDLAKRLCYTDSETSKYLMSILKDYGVYGSSLHLLPRFQFSKVGCISGDMLAVCHYIVEEMIQLKNKSQGVHNKDTTPQVSEDCMEFLRNIVAALTRINFRIPKYFFRVRPCIGSVLISSGAGSRKQSALLVSPGSELALNLCIQLKNIPSDTCSFSKIYCILYCKTSFLANRSLASCGEMQAGYQSSKVDMMIDLSKKLQYYVMKQTGEFSNCGNLQSDDEVEAYVCFETKGRPQGFSTCLLDVSAFPVGSYRIHWHSGFVDSDGAFWSLLPLSPGPVFRVGESISLVAK</sequence>
<protein>
    <recommendedName>
        <fullName evidence="5">Integrator complex subunit 7</fullName>
    </recommendedName>
</protein>